<name>A0A031JIV7_9SPHN</name>
<evidence type="ECO:0000313" key="2">
    <source>
        <dbReference type="Proteomes" id="UP000024329"/>
    </source>
</evidence>
<protein>
    <submittedName>
        <fullName evidence="1">Uncharacterized protein</fullName>
    </submittedName>
</protein>
<accession>A0A031JIV7</accession>
<dbReference type="RefSeq" id="WP_036529741.1">
    <property type="nucleotide sequence ID" value="NZ_JFYZ01000048.1"/>
</dbReference>
<evidence type="ECO:0000313" key="1">
    <source>
        <dbReference type="EMBL" id="EZP73111.1"/>
    </source>
</evidence>
<gene>
    <name evidence="1" type="ORF">BV97_04992</name>
</gene>
<sequence>MQTQMTSAAADNAAFFAAVACAQRRALHSFFDQHVIQESEGRYISIDEGDYDALPMRLIDRVVHTVPGGLSDEY</sequence>
<comment type="caution">
    <text evidence="1">The sequence shown here is derived from an EMBL/GenBank/DDBJ whole genome shotgun (WGS) entry which is preliminary data.</text>
</comment>
<reference evidence="1 2" key="1">
    <citation type="submission" date="2014-03" db="EMBL/GenBank/DDBJ databases">
        <title>Whole genome sequence of Novosphingobium resinovorum KF1.</title>
        <authorList>
            <person name="Gan H.M."/>
            <person name="Gan H.Y."/>
            <person name="Chew T.H."/>
            <person name="Savka M.A."/>
        </authorList>
    </citation>
    <scope>NUCLEOTIDE SEQUENCE [LARGE SCALE GENOMIC DNA]</scope>
    <source>
        <strain evidence="1 2">KF1</strain>
    </source>
</reference>
<dbReference type="AlphaFoldDB" id="A0A031JIV7"/>
<dbReference type="eggNOG" id="ENOG5030QWZ">
    <property type="taxonomic scope" value="Bacteria"/>
</dbReference>
<dbReference type="PATRIC" id="fig|158500.4.peg.5069"/>
<dbReference type="Proteomes" id="UP000024329">
    <property type="component" value="Unassembled WGS sequence"/>
</dbReference>
<dbReference type="EMBL" id="JFYZ01000048">
    <property type="protein sequence ID" value="EZP73111.1"/>
    <property type="molecule type" value="Genomic_DNA"/>
</dbReference>
<proteinExistence type="predicted"/>
<organism evidence="1 2">
    <name type="scientific">Novosphingobium resinovorum</name>
    <dbReference type="NCBI Taxonomy" id="158500"/>
    <lineage>
        <taxon>Bacteria</taxon>
        <taxon>Pseudomonadati</taxon>
        <taxon>Pseudomonadota</taxon>
        <taxon>Alphaproteobacteria</taxon>
        <taxon>Sphingomonadales</taxon>
        <taxon>Sphingomonadaceae</taxon>
        <taxon>Novosphingobium</taxon>
    </lineage>
</organism>